<sequence length="372" mass="42013">MAPPSKKNNPIRVRTKAAMKQYEPVKESSSSKAVATVENEVEPAQPHPGFSPSIKKQIDDFAKSIDLAPVVPDVIGIAKLVFEKKGIPFVTPKAHDANRTDNWLDQFVHASVYKIDREIEQLQNGTHPGIAKIISEHNDHVEGLKNTFGREMVDFYEREEKIEQKLIEESEKEAQTTISNFVQAELDRTEEAETAALNILNKMKRFNVGRSSNLPPKRNKPIRKRAVAQLGPPVVLEKRGTKKEKIEVFAPFAHLPEKEILDDMKIIDKVRQERTGEKPMPPKYLFKAVVEPGKVIRDGKIYYKSQVVFVETENMGKFPGVIVSITDKYATIRSTIIGDNRLIEVTANDLQVGRVQFKKKPATAKVSKEENK</sequence>
<name>A0AC35U6C3_9BILA</name>
<proteinExistence type="predicted"/>
<evidence type="ECO:0000313" key="1">
    <source>
        <dbReference type="Proteomes" id="UP000095286"/>
    </source>
</evidence>
<dbReference type="Proteomes" id="UP000095286">
    <property type="component" value="Unplaced"/>
</dbReference>
<dbReference type="WBParaSite" id="RSKR_0000807800.1">
    <property type="protein sequence ID" value="RSKR_0000807800.1"/>
    <property type="gene ID" value="RSKR_0000807800"/>
</dbReference>
<accession>A0AC35U6C3</accession>
<organism evidence="1 2">
    <name type="scientific">Rhabditophanes sp. KR3021</name>
    <dbReference type="NCBI Taxonomy" id="114890"/>
    <lineage>
        <taxon>Eukaryota</taxon>
        <taxon>Metazoa</taxon>
        <taxon>Ecdysozoa</taxon>
        <taxon>Nematoda</taxon>
        <taxon>Chromadorea</taxon>
        <taxon>Rhabditida</taxon>
        <taxon>Tylenchina</taxon>
        <taxon>Panagrolaimomorpha</taxon>
        <taxon>Strongyloidoidea</taxon>
        <taxon>Alloionematidae</taxon>
        <taxon>Rhabditophanes</taxon>
    </lineage>
</organism>
<protein>
    <submittedName>
        <fullName evidence="2">PBECR3 domain-containing protein</fullName>
    </submittedName>
</protein>
<evidence type="ECO:0000313" key="2">
    <source>
        <dbReference type="WBParaSite" id="RSKR_0000807800.1"/>
    </source>
</evidence>
<reference evidence="2" key="1">
    <citation type="submission" date="2016-11" db="UniProtKB">
        <authorList>
            <consortium name="WormBaseParasite"/>
        </authorList>
    </citation>
    <scope>IDENTIFICATION</scope>
    <source>
        <strain evidence="2">KR3021</strain>
    </source>
</reference>